<feature type="region of interest" description="Disordered" evidence="1">
    <location>
        <begin position="1"/>
        <end position="238"/>
    </location>
</feature>
<accession>A0A8H6M8C9</accession>
<dbReference type="Proteomes" id="UP000521943">
    <property type="component" value="Unassembled WGS sequence"/>
</dbReference>
<evidence type="ECO:0000313" key="2">
    <source>
        <dbReference type="EMBL" id="KAF6755871.1"/>
    </source>
</evidence>
<proteinExistence type="predicted"/>
<feature type="compositionally biased region" description="Low complexity" evidence="1">
    <location>
        <begin position="99"/>
        <end position="108"/>
    </location>
</feature>
<sequence>MTKSKKHGAARRNKFAALASDEETPTPSPAAPEQASQEAVAGSQAPPSMHEEDDAEVAAAAPPAAAPTVTNAPKVQTNLSGFVKPRPRKVQPLRAPRTPADLAKAAASPAPPAQPNLRLQFIENALKANQADDGADDGFEEVKAKGKRRRNDDDDEEEGRARPAPPASSQDQEWDIQDPEDLEEEEDYDDMYTDESGDDCPPQVKRRAPTPADWTLDDSIDAPAHGSPSIKRGLYPGAIKQPKGRVNPFARLQPSQTPAPRNDAGSRIQWAAAPPGGFVLPNIGIVELFKRTTQASKARLDKIKGDKVYILILGDGRIVTAKDFARRIAFLAMAVKSIINDPHADPTITITEVDINLPNGGGTVQHKPPQMYAASNIALPGLKKLSDGVHWSSKEISICVFPQDIPIPTYCLTLTETTFLKADKAAEDKMTEQVRAVLTDSKDFAAFVRAFDDRRPSYMGHKGFLQYTIDSAKALPLMIEQNGSPLVIFRVHITSPTNDAEEWEKVCQGLRTIDWTGHHCAMVVARTHDYHCGFCKALDHPTPQCPLPGLGIHPNTLDDPVDAAQPSRGDDERVNPFDGQAPMPSTRGGNQSKRAGSRQPDNARPPNSRGNGHHGTPRPPPHVYGPAYQYPQYQPAPRFGDASEGAGPSHRAPPNPGRGRGGRRGGHAAGHMPEWQMAQQWNNYPAYHSQGAFHAYGAPPAEHGPY</sequence>
<dbReference type="AlphaFoldDB" id="A0A8H6M8C9"/>
<dbReference type="EMBL" id="JACGCI010000028">
    <property type="protein sequence ID" value="KAF6755871.1"/>
    <property type="molecule type" value="Genomic_DNA"/>
</dbReference>
<name>A0A8H6M8C9_9AGAR</name>
<feature type="region of interest" description="Disordered" evidence="1">
    <location>
        <begin position="550"/>
        <end position="673"/>
    </location>
</feature>
<protein>
    <submittedName>
        <fullName evidence="2">Uncharacterized protein</fullName>
    </submittedName>
</protein>
<feature type="compositionally biased region" description="Low complexity" evidence="1">
    <location>
        <begin position="57"/>
        <end position="73"/>
    </location>
</feature>
<dbReference type="OrthoDB" id="2970403at2759"/>
<feature type="compositionally biased region" description="Acidic residues" evidence="1">
    <location>
        <begin position="172"/>
        <end position="198"/>
    </location>
</feature>
<evidence type="ECO:0000256" key="1">
    <source>
        <dbReference type="SAM" id="MobiDB-lite"/>
    </source>
</evidence>
<feature type="compositionally biased region" description="Basic residues" evidence="1">
    <location>
        <begin position="1"/>
        <end position="14"/>
    </location>
</feature>
<evidence type="ECO:0000313" key="3">
    <source>
        <dbReference type="Proteomes" id="UP000521943"/>
    </source>
</evidence>
<gene>
    <name evidence="2" type="ORF">DFP72DRAFT_303654</name>
</gene>
<feature type="compositionally biased region" description="Low complexity" evidence="1">
    <location>
        <begin position="626"/>
        <end position="637"/>
    </location>
</feature>
<comment type="caution">
    <text evidence="2">The sequence shown here is derived from an EMBL/GenBank/DDBJ whole genome shotgun (WGS) entry which is preliminary data.</text>
</comment>
<reference evidence="2 3" key="1">
    <citation type="submission" date="2020-07" db="EMBL/GenBank/DDBJ databases">
        <title>Comparative genomics of pyrophilous fungi reveals a link between fire events and developmental genes.</title>
        <authorList>
            <consortium name="DOE Joint Genome Institute"/>
            <person name="Steindorff A.S."/>
            <person name="Carver A."/>
            <person name="Calhoun S."/>
            <person name="Stillman K."/>
            <person name="Liu H."/>
            <person name="Lipzen A."/>
            <person name="Pangilinan J."/>
            <person name="Labutti K."/>
            <person name="Bruns T.D."/>
            <person name="Grigoriev I.V."/>
        </authorList>
    </citation>
    <scope>NUCLEOTIDE SEQUENCE [LARGE SCALE GENOMIC DNA]</scope>
    <source>
        <strain evidence="2 3">CBS 144469</strain>
    </source>
</reference>
<keyword evidence="3" id="KW-1185">Reference proteome</keyword>
<organism evidence="2 3">
    <name type="scientific">Ephemerocybe angulata</name>
    <dbReference type="NCBI Taxonomy" id="980116"/>
    <lineage>
        <taxon>Eukaryota</taxon>
        <taxon>Fungi</taxon>
        <taxon>Dikarya</taxon>
        <taxon>Basidiomycota</taxon>
        <taxon>Agaricomycotina</taxon>
        <taxon>Agaricomycetes</taxon>
        <taxon>Agaricomycetidae</taxon>
        <taxon>Agaricales</taxon>
        <taxon>Agaricineae</taxon>
        <taxon>Psathyrellaceae</taxon>
        <taxon>Ephemerocybe</taxon>
    </lineage>
</organism>